<comment type="caution">
    <text evidence="4">The sequence shown here is derived from an EMBL/GenBank/DDBJ whole genome shotgun (WGS) entry which is preliminary data.</text>
</comment>
<feature type="region of interest" description="Disordered" evidence="1">
    <location>
        <begin position="325"/>
        <end position="357"/>
    </location>
</feature>
<feature type="domain" description="Smr" evidence="3">
    <location>
        <begin position="428"/>
        <end position="502"/>
    </location>
</feature>
<dbReference type="SUPFAM" id="SSF160443">
    <property type="entry name" value="SMR domain-like"/>
    <property type="match status" value="1"/>
</dbReference>
<dbReference type="PANTHER" id="PTHR47676:SF1">
    <property type="entry name" value="SMR DOMAIN-CONTAINING PROTEIN"/>
    <property type="match status" value="1"/>
</dbReference>
<dbReference type="InterPro" id="IPR002625">
    <property type="entry name" value="Smr_dom"/>
</dbReference>
<evidence type="ECO:0000313" key="5">
    <source>
        <dbReference type="Proteomes" id="UP001188597"/>
    </source>
</evidence>
<dbReference type="Pfam" id="PF24767">
    <property type="entry name" value="UBA_At5g58720"/>
    <property type="match status" value="1"/>
</dbReference>
<feature type="region of interest" description="Disordered" evidence="1">
    <location>
        <begin position="1"/>
        <end position="29"/>
    </location>
</feature>
<dbReference type="Proteomes" id="UP001188597">
    <property type="component" value="Unassembled WGS sequence"/>
</dbReference>
<feature type="region of interest" description="Disordered" evidence="1">
    <location>
        <begin position="77"/>
        <end position="98"/>
    </location>
</feature>
<keyword evidence="2" id="KW-0812">Transmembrane</keyword>
<dbReference type="SMART" id="SM01162">
    <property type="entry name" value="DUF1771"/>
    <property type="match status" value="1"/>
</dbReference>
<dbReference type="InterPro" id="IPR055319">
    <property type="entry name" value="At5g58720-like"/>
</dbReference>
<dbReference type="InterPro" id="IPR036063">
    <property type="entry name" value="Smr_dom_sf"/>
</dbReference>
<keyword evidence="5" id="KW-1185">Reference proteome</keyword>
<evidence type="ECO:0000259" key="3">
    <source>
        <dbReference type="PROSITE" id="PS50828"/>
    </source>
</evidence>
<dbReference type="AlphaFoldDB" id="A0AA89BG87"/>
<keyword evidence="2" id="KW-0472">Membrane</keyword>
<dbReference type="EMBL" id="JAVXUP010000174">
    <property type="protein sequence ID" value="KAK3035447.1"/>
    <property type="molecule type" value="Genomic_DNA"/>
</dbReference>
<dbReference type="PROSITE" id="PS50828">
    <property type="entry name" value="SMR"/>
    <property type="match status" value="1"/>
</dbReference>
<name>A0AA89BG87_9ASTE</name>
<feature type="transmembrane region" description="Helical" evidence="2">
    <location>
        <begin position="186"/>
        <end position="208"/>
    </location>
</feature>
<feature type="non-terminal residue" evidence="4">
    <location>
        <position position="516"/>
    </location>
</feature>
<accession>A0AA89BG87</accession>
<dbReference type="Pfam" id="PF08590">
    <property type="entry name" value="DUF1771"/>
    <property type="match status" value="1"/>
</dbReference>
<gene>
    <name evidence="4" type="ORF">RJ639_032872</name>
</gene>
<dbReference type="SMART" id="SM00463">
    <property type="entry name" value="SMR"/>
    <property type="match status" value="1"/>
</dbReference>
<feature type="compositionally biased region" description="Low complexity" evidence="1">
    <location>
        <begin position="87"/>
        <end position="98"/>
    </location>
</feature>
<dbReference type="InterPro" id="IPR056254">
    <property type="entry name" value="At5g58720/SDE5-like_UBA-like"/>
</dbReference>
<feature type="compositionally biased region" description="Basic residues" evidence="1">
    <location>
        <begin position="1"/>
        <end position="13"/>
    </location>
</feature>
<dbReference type="InterPro" id="IPR013899">
    <property type="entry name" value="DUF1771"/>
</dbReference>
<dbReference type="Gene3D" id="3.30.1370.110">
    <property type="match status" value="1"/>
</dbReference>
<evidence type="ECO:0000313" key="4">
    <source>
        <dbReference type="EMBL" id="KAK3035447.1"/>
    </source>
</evidence>
<organism evidence="4 5">
    <name type="scientific">Escallonia herrerae</name>
    <dbReference type="NCBI Taxonomy" id="1293975"/>
    <lineage>
        <taxon>Eukaryota</taxon>
        <taxon>Viridiplantae</taxon>
        <taxon>Streptophyta</taxon>
        <taxon>Embryophyta</taxon>
        <taxon>Tracheophyta</taxon>
        <taxon>Spermatophyta</taxon>
        <taxon>Magnoliopsida</taxon>
        <taxon>eudicotyledons</taxon>
        <taxon>Gunneridae</taxon>
        <taxon>Pentapetalae</taxon>
        <taxon>asterids</taxon>
        <taxon>campanulids</taxon>
        <taxon>Escalloniales</taxon>
        <taxon>Escalloniaceae</taxon>
        <taxon>Escallonia</taxon>
    </lineage>
</organism>
<sequence length="516" mass="56725">MKHTKKRKKRQAKPAKQVAGHNGTAAEDATKKATVLESLMEAFVSVSLDEADSVYREANGDPNKAAEILGGLTEVSTGCSSSGGGSESASSSSGRTSEGFGEANFGGFVGGCEKVKMKKKVVVASTGTVGAVLGKDYLRTTPKTERVKGCGGVDAEREDMEQFLCGMLGDECELSMAVVRDVLCEYLLHFGSFFVELLLFCVSADMTLKRDLCRNGQCRDSTISNEEDTQFLLEASDSLTDRTSDSTSHLSENELQDNVWSLGHCRTYFEALAGPEAQTPTSPKKSESELPWTVLETLFNVPKSSEPESNSMNWRNVVKKMESLGPRFESCPPGSAEPRQRTGYAEPRQPTPGSDYQEFRKSATQHWDSMKSCYQKAATAYRNGAREYASHLSDQGRLHNKMAREADAKASQDIFEARNKSFENVITIDLHGQHVKQAMRLLKLHLIFGAYVRSVQLFRVITGCGSRGAGKSKLKQSVIDLIQKEGIEWREENRGTLLIRLGGQTEFSFLDCESDT</sequence>
<protein>
    <recommendedName>
        <fullName evidence="3">Smr domain-containing protein</fullName>
    </recommendedName>
</protein>
<proteinExistence type="predicted"/>
<evidence type="ECO:0000256" key="2">
    <source>
        <dbReference type="SAM" id="Phobius"/>
    </source>
</evidence>
<evidence type="ECO:0000256" key="1">
    <source>
        <dbReference type="SAM" id="MobiDB-lite"/>
    </source>
</evidence>
<reference evidence="4" key="1">
    <citation type="submission" date="2022-12" db="EMBL/GenBank/DDBJ databases">
        <title>Draft genome assemblies for two species of Escallonia (Escalloniales).</title>
        <authorList>
            <person name="Chanderbali A."/>
            <person name="Dervinis C."/>
            <person name="Anghel I."/>
            <person name="Soltis D."/>
            <person name="Soltis P."/>
            <person name="Zapata F."/>
        </authorList>
    </citation>
    <scope>NUCLEOTIDE SEQUENCE</scope>
    <source>
        <strain evidence="4">UCBG64.0493</strain>
        <tissue evidence="4">Leaf</tissue>
    </source>
</reference>
<keyword evidence="2" id="KW-1133">Transmembrane helix</keyword>
<dbReference type="PANTHER" id="PTHR47676">
    <property type="entry name" value="OS01G0225100 PROTEIN"/>
    <property type="match status" value="1"/>
</dbReference>